<dbReference type="Proteomes" id="UP000652219">
    <property type="component" value="Unassembled WGS sequence"/>
</dbReference>
<gene>
    <name evidence="1" type="ORF">CSOJ01_04549</name>
</gene>
<protein>
    <recommendedName>
        <fullName evidence="3">Protein kinase domain-containing protein</fullName>
    </recommendedName>
</protein>
<dbReference type="AlphaFoldDB" id="A0A8H6MYC1"/>
<reference evidence="1 2" key="1">
    <citation type="journal article" date="2020" name="Phytopathology">
        <title>Genome Sequence Resources of Colletotrichum truncatum, C. plurivorum, C. musicola, and C. sojae: Four Species Pathogenic to Soybean (Glycine max).</title>
        <authorList>
            <person name="Rogerio F."/>
            <person name="Boufleur T.R."/>
            <person name="Ciampi-Guillardi M."/>
            <person name="Sukno S.A."/>
            <person name="Thon M.R."/>
            <person name="Massola Junior N.S."/>
            <person name="Baroncelli R."/>
        </authorList>
    </citation>
    <scope>NUCLEOTIDE SEQUENCE [LARGE SCALE GENOMIC DNA]</scope>
    <source>
        <strain evidence="1 2">LFN0009</strain>
    </source>
</reference>
<keyword evidence="2" id="KW-1185">Reference proteome</keyword>
<comment type="caution">
    <text evidence="1">The sequence shown here is derived from an EMBL/GenBank/DDBJ whole genome shotgun (WGS) entry which is preliminary data.</text>
</comment>
<evidence type="ECO:0008006" key="3">
    <source>
        <dbReference type="Google" id="ProtNLM"/>
    </source>
</evidence>
<accession>A0A8H6MYC1</accession>
<name>A0A8H6MYC1_9PEZI</name>
<evidence type="ECO:0000313" key="2">
    <source>
        <dbReference type="Proteomes" id="UP000652219"/>
    </source>
</evidence>
<evidence type="ECO:0000313" key="1">
    <source>
        <dbReference type="EMBL" id="KAF6813527.1"/>
    </source>
</evidence>
<sequence length="140" mass="15418">MARAESHFPWKDGESELAGEATRSRCGLLQMASRADSSGVYPVLNCAGYVNHTGGLDGKLVDLVGFVCMISDWADGTKEPSPSSDCSPTHTRATRSVISIPSLRTRFSLAKTLAYGLYMYQLHCRKWVHRTLASQNVIFF</sequence>
<proteinExistence type="predicted"/>
<organism evidence="1 2">
    <name type="scientific">Colletotrichum sojae</name>
    <dbReference type="NCBI Taxonomy" id="2175907"/>
    <lineage>
        <taxon>Eukaryota</taxon>
        <taxon>Fungi</taxon>
        <taxon>Dikarya</taxon>
        <taxon>Ascomycota</taxon>
        <taxon>Pezizomycotina</taxon>
        <taxon>Sordariomycetes</taxon>
        <taxon>Hypocreomycetidae</taxon>
        <taxon>Glomerellales</taxon>
        <taxon>Glomerellaceae</taxon>
        <taxon>Colletotrichum</taxon>
        <taxon>Colletotrichum orchidearum species complex</taxon>
    </lineage>
</organism>
<dbReference type="EMBL" id="WIGN01000052">
    <property type="protein sequence ID" value="KAF6813527.1"/>
    <property type="molecule type" value="Genomic_DNA"/>
</dbReference>